<dbReference type="KEGG" id="obi:106880280"/>
<feature type="compositionally biased region" description="Polar residues" evidence="17">
    <location>
        <begin position="12"/>
        <end position="29"/>
    </location>
</feature>
<dbReference type="InterPro" id="IPR054476">
    <property type="entry name" value="Ltn1_N"/>
</dbReference>
<dbReference type="InterPro" id="IPR054478">
    <property type="entry name" value="LTN1_UBC"/>
</dbReference>
<keyword evidence="10" id="KW-0677">Repeat</keyword>
<evidence type="ECO:0000256" key="17">
    <source>
        <dbReference type="SAM" id="MobiDB-lite"/>
    </source>
</evidence>
<reference evidence="19" key="1">
    <citation type="submission" date="2015-07" db="EMBL/GenBank/DDBJ databases">
        <title>MeaNS - Measles Nucleotide Surveillance Program.</title>
        <authorList>
            <person name="Tran T."/>
            <person name="Druce J."/>
        </authorList>
    </citation>
    <scope>NUCLEOTIDE SEQUENCE</scope>
    <source>
        <strain evidence="19">UCB-OBI-ISO-001</strain>
        <tissue evidence="19">Gonad</tissue>
    </source>
</reference>
<dbReference type="Pfam" id="PF22999">
    <property type="entry name" value="LTN1_E3_ligase_6th"/>
    <property type="match status" value="1"/>
</dbReference>
<dbReference type="GO" id="GO:1990116">
    <property type="term" value="P:ribosome-associated ubiquitin-dependent protein catabolic process"/>
    <property type="evidence" value="ECO:0007669"/>
    <property type="project" value="UniProtKB-UniRule"/>
</dbReference>
<dbReference type="OrthoDB" id="6108at2759"/>
<dbReference type="CDD" id="cd16491">
    <property type="entry name" value="RING-CH-C4HC3_LTN1"/>
    <property type="match status" value="1"/>
</dbReference>
<dbReference type="InterPro" id="IPR039795">
    <property type="entry name" value="LTN1/Rkr1"/>
</dbReference>
<comment type="similarity">
    <text evidence="4 16">Belongs to the LTN1 family.</text>
</comment>
<evidence type="ECO:0000256" key="7">
    <source>
        <dbReference type="ARBA" id="ARBA00022490"/>
    </source>
</evidence>
<dbReference type="Pfam" id="PF23009">
    <property type="entry name" value="UBC_like"/>
    <property type="match status" value="1"/>
</dbReference>
<dbReference type="GO" id="GO:0072344">
    <property type="term" value="P:rescue of stalled ribosome"/>
    <property type="evidence" value="ECO:0007669"/>
    <property type="project" value="UniProtKB-UniRule"/>
</dbReference>
<keyword evidence="13 16" id="KW-0862">Zinc</keyword>
<dbReference type="SUPFAM" id="SSF57850">
    <property type="entry name" value="RING/U-box"/>
    <property type="match status" value="1"/>
</dbReference>
<dbReference type="PANTHER" id="PTHR12389:SF0">
    <property type="entry name" value="E3 UBIQUITIN-PROTEIN LIGASE LISTERIN"/>
    <property type="match status" value="1"/>
</dbReference>
<dbReference type="PROSITE" id="PS50089">
    <property type="entry name" value="ZF_RING_2"/>
    <property type="match status" value="1"/>
</dbReference>
<dbReference type="InterPro" id="IPR039804">
    <property type="entry name" value="RING-CH-C4HC3_LTN1"/>
</dbReference>
<organism evidence="19">
    <name type="scientific">Octopus bimaculoides</name>
    <name type="common">California two-spotted octopus</name>
    <dbReference type="NCBI Taxonomy" id="37653"/>
    <lineage>
        <taxon>Eukaryota</taxon>
        <taxon>Metazoa</taxon>
        <taxon>Spiralia</taxon>
        <taxon>Lophotrochozoa</taxon>
        <taxon>Mollusca</taxon>
        <taxon>Cephalopoda</taxon>
        <taxon>Coleoidea</taxon>
        <taxon>Octopodiformes</taxon>
        <taxon>Octopoda</taxon>
        <taxon>Incirrata</taxon>
        <taxon>Octopodidae</taxon>
        <taxon>Octopus</taxon>
    </lineage>
</organism>
<dbReference type="GO" id="GO:0005829">
    <property type="term" value="C:cytosol"/>
    <property type="evidence" value="ECO:0007669"/>
    <property type="project" value="UniProtKB-SubCell"/>
</dbReference>
<dbReference type="OMA" id="IYGSHWE"/>
<protein>
    <recommendedName>
        <fullName evidence="6 16">E3 ubiquitin-protein ligase listerin</fullName>
        <ecNumber evidence="5 16">2.3.2.27</ecNumber>
    </recommendedName>
    <alternativeName>
        <fullName evidence="14 16">RING-type E3 ubiquitin transferase listerin</fullName>
    </alternativeName>
</protein>
<dbReference type="GO" id="GO:0043023">
    <property type="term" value="F:ribosomal large subunit binding"/>
    <property type="evidence" value="ECO:0007669"/>
    <property type="project" value="TreeGrafter"/>
</dbReference>
<proteinExistence type="inferred from homology"/>
<sequence>MPGRPNKKQSQRTKGNVRPSNSSQAAQLLSESGTTTQGFIGFGSTTADMGYVPVVDLDHSADAALDADLRLVLRKLSKKDSITKIKALQEFNALIKDKECKDAKAVLPYWPRIYSKISMDDNHRVREAAQQSMAVLAGSLHRELAPHLKKLMASWLLGMCDPYPTVATAAQQAFNIAFPAAKQAQALSFCQEAILDFTIDNLLNQKPETLSDPKVSSPDELTNKYHRVVSSSLLSICKLLKAFTDNSKNISKEKISQLLESSKFWKLPKSTVNSIRSSSYLFLASLCQVLPDVAIDNMKKLSPCILLNLDENEVVVSGSVWEAVLSLINISSECWQFVSVPKAVWPKFRNVLTEGCHGNAAVISPSILPLLSKFPTDFNGQSLQFYEQFFSCFKTGICKDSVQRSGSECSAMVTSFMECVHYMVKMDLRDGDLNTCHRVFMDQLEPLLLESLVERRGTLSKSTLYSQLGTLLSSLTELHSSGAENTSAKDADNDISDSIAHKCWASVTGITLKCIDSLTEENCSSRNYLPERLTQLAELLLYSKKSPTNPSGKASSVKFSSSPMLDLSIDERSMSTSVSSTASLTQFQEQYISKLIHKAFSLVNDNLEEWRLYLFVKYLRLYPSESIIKQLGPAKDNHEDGNIFRSFATDMLLNWLHKMHHSEKQQQQRQSDVYLFNAIFMLLPLFNDTGHIVTFLDHLCHNLNGDRHLLKVFLLELLSSRRKVSAISKWLETSTLGELLVSITEDVCAQALVPPAAGVELSDVEHNWSVLTVALSSNSQSEPLLQMKYIEKIFFVIHSTLKKLKLCKDNHKTDLSMQFVAKVLASFFQGLEDCSLSNSAEDLILILYKFVLETDLTVSEHTRKEVRQVCINGMQTLYRRQPSTSKGISRFFLNIFQAVRDTVMYKVATTEQLQTVFGEVKTLLNTVFAEVDDGLTSPFLIEHFSHLFTVTEHVLPPKQFEEYLMITGQLSATYWDCQRHNKPNPEVPPGDFPTSTVFTSLFHTSLLDFLQDGLSENSTDHLTSLLNPPQFLDVLYNLLCSVAVSECWVDTYNTNSELKKFVTTLHKQMTKHLDNLDDQQTDTLLDLFTQRVLSDGHWQAMGLQFLLEQKFHEKLSENRIGSYFEEEFTEKHLQMLRMLIQHCTSSASWNITQVLVTKLLSLPSDNLFSLSCAVGLLPLITMATGKWKFHEDPDKQSIFIDLLNTLSEWRHSGDHFLFHINITSASPHAVHFNVEVMNFLKLMWSQLSVLDNDQCDFILCSAVSWLQSASETKCLSGSPVQVQLFMVGICELLYKMAASLQDSHTNIPDNVISEWNEFFSEAVYALVIPLYIQTAESVLSSEKDSDVQHPVVAWLGQVLTHCPQDRLLNTPLKETSSTSLSSSEKLETILDQFCPMLLSKLYAVQITAYHVLDKIVGELHSLETQESASAEMDCVKKFKKLSTRVEETSKATVHQQAMKQYCSQFDGDEDDNSGRQPNEALMQALLESWQALEYHMDASNSSSSGSSTSIEKPPVPPYCTLGYLLTWKLQLHFIKTATSELRAEYLRYLDNLSLVDVFLSDIFSLIPESLVSTHQPRKDEVTNAASAFKRDLLTTSAPPSGKLLQDMACMLYEEALETIPAVIRTWWLKQNRSFASFIDNFTKLFISPVLCKKEILNLLSMEMNLANITVRARPMSREIVAVYTLDDVSIEMVISLPENYPLGTISVHSDQRKGISCNISKKWLLQLNIFLQHQNGNIMDGLCLWKRYIDKKFEGVEECTICYCVVHGTDYHLPQKQCKTCHKKFHSICLYKWFTESQNSSCPLCRTAFVLQRH</sequence>
<dbReference type="InterPro" id="IPR011989">
    <property type="entry name" value="ARM-like"/>
</dbReference>
<comment type="function">
    <text evidence="16">E3 ubiquitin-protein ligase. Component of the ribosome quality control complex (RQC), a ribosome-associated complex that mediates ubiquitination and extraction of incompletely synthesized nascent chains for proteasomal degradation.</text>
</comment>
<evidence type="ECO:0000256" key="9">
    <source>
        <dbReference type="ARBA" id="ARBA00022723"/>
    </source>
</evidence>
<dbReference type="PANTHER" id="PTHR12389">
    <property type="entry name" value="ZINC FINGER PROTEIN 294"/>
    <property type="match status" value="1"/>
</dbReference>
<keyword evidence="7" id="KW-0963">Cytoplasm</keyword>
<dbReference type="InterPro" id="IPR056241">
    <property type="entry name" value="LTN1_HEAT_5th"/>
</dbReference>
<dbReference type="InterPro" id="IPR016024">
    <property type="entry name" value="ARM-type_fold"/>
</dbReference>
<evidence type="ECO:0000256" key="4">
    <source>
        <dbReference type="ARBA" id="ARBA00007997"/>
    </source>
</evidence>
<feature type="region of interest" description="Disordered" evidence="17">
    <location>
        <begin position="1"/>
        <end position="29"/>
    </location>
</feature>
<feature type="compositionally biased region" description="Basic residues" evidence="17">
    <location>
        <begin position="1"/>
        <end position="11"/>
    </location>
</feature>
<comment type="subunit">
    <text evidence="16">Component of the ribosome quality control complex (RQC).</text>
</comment>
<keyword evidence="8 16" id="KW-0808">Transferase</keyword>
<dbReference type="Pfam" id="PF22958">
    <property type="entry name" value="Ltn1_1st"/>
    <property type="match status" value="1"/>
</dbReference>
<gene>
    <name evidence="19" type="ORF">OCBIM_22003904mg</name>
</gene>
<dbReference type="Gene3D" id="3.30.40.10">
    <property type="entry name" value="Zinc/RING finger domain, C3HC4 (zinc finger)"/>
    <property type="match status" value="1"/>
</dbReference>
<evidence type="ECO:0000313" key="19">
    <source>
        <dbReference type="EMBL" id="KOF69908.1"/>
    </source>
</evidence>
<dbReference type="SUPFAM" id="SSF48371">
    <property type="entry name" value="ARM repeat"/>
    <property type="match status" value="2"/>
</dbReference>
<evidence type="ECO:0000256" key="1">
    <source>
        <dbReference type="ARBA" id="ARBA00000900"/>
    </source>
</evidence>
<evidence type="ECO:0000256" key="6">
    <source>
        <dbReference type="ARBA" id="ARBA00017157"/>
    </source>
</evidence>
<dbReference type="Gene3D" id="1.25.10.10">
    <property type="entry name" value="Leucine-rich Repeat Variant"/>
    <property type="match status" value="1"/>
</dbReference>
<evidence type="ECO:0000256" key="10">
    <source>
        <dbReference type="ARBA" id="ARBA00022737"/>
    </source>
</evidence>
<feature type="domain" description="RING-type" evidence="18">
    <location>
        <begin position="1759"/>
        <end position="1806"/>
    </location>
</feature>
<dbReference type="FunFam" id="3.30.40.10:FF:000038">
    <property type="entry name" value="E3 ubiquitin-protein ligase listerin"/>
    <property type="match status" value="1"/>
</dbReference>
<evidence type="ECO:0000259" key="18">
    <source>
        <dbReference type="PROSITE" id="PS50089"/>
    </source>
</evidence>
<evidence type="ECO:0000256" key="13">
    <source>
        <dbReference type="ARBA" id="ARBA00022833"/>
    </source>
</evidence>
<keyword evidence="9 16" id="KW-0479">Metal-binding</keyword>
<evidence type="ECO:0000256" key="16">
    <source>
        <dbReference type="RuleBase" id="RU367090"/>
    </source>
</evidence>
<evidence type="ECO:0000256" key="14">
    <source>
        <dbReference type="ARBA" id="ARBA00032366"/>
    </source>
</evidence>
<evidence type="ECO:0000256" key="15">
    <source>
        <dbReference type="PROSITE-ProRule" id="PRU00175"/>
    </source>
</evidence>
<comment type="catalytic activity">
    <reaction evidence="1 16">
        <text>S-ubiquitinyl-[E2 ubiquitin-conjugating enzyme]-L-cysteine + [acceptor protein]-L-lysine = [E2 ubiquitin-conjugating enzyme]-L-cysteine + N(6)-ubiquitinyl-[acceptor protein]-L-lysine.</text>
        <dbReference type="EC" id="2.3.2.27"/>
    </reaction>
</comment>
<evidence type="ECO:0000256" key="5">
    <source>
        <dbReference type="ARBA" id="ARBA00012483"/>
    </source>
</evidence>
<dbReference type="UniPathway" id="UPA00143"/>
<evidence type="ECO:0000256" key="12">
    <source>
        <dbReference type="ARBA" id="ARBA00022786"/>
    </source>
</evidence>
<accession>A0A0L8FZ02</accession>
<dbReference type="GO" id="GO:0061630">
    <property type="term" value="F:ubiquitin protein ligase activity"/>
    <property type="evidence" value="ECO:0007669"/>
    <property type="project" value="UniProtKB-UniRule"/>
</dbReference>
<keyword evidence="12 16" id="KW-0833">Ubl conjugation pathway</keyword>
<dbReference type="InterPro" id="IPR001841">
    <property type="entry name" value="Znf_RING"/>
</dbReference>
<keyword evidence="11 15" id="KW-0863">Zinc-finger</keyword>
<dbReference type="Pfam" id="PF24618">
    <property type="entry name" value="LTN1_E3_ligase_5th"/>
    <property type="match status" value="1"/>
</dbReference>
<dbReference type="GO" id="GO:1990112">
    <property type="term" value="C:RQC complex"/>
    <property type="evidence" value="ECO:0007669"/>
    <property type="project" value="UniProtKB-UniRule"/>
</dbReference>
<comment type="subcellular location">
    <subcellularLocation>
        <location evidence="2">Cytoplasm</location>
        <location evidence="2">Cytosol</location>
    </subcellularLocation>
</comment>
<name>A0A0L8FZ02_OCTBM</name>
<dbReference type="InterPro" id="IPR013083">
    <property type="entry name" value="Znf_RING/FYVE/PHD"/>
</dbReference>
<evidence type="ECO:0000256" key="3">
    <source>
        <dbReference type="ARBA" id="ARBA00004906"/>
    </source>
</evidence>
<comment type="pathway">
    <text evidence="3 16">Protein modification; protein ubiquitination.</text>
</comment>
<dbReference type="InterPro" id="IPR054477">
    <property type="entry name" value="LTN1_E3_ligase_6th"/>
</dbReference>
<dbReference type="GO" id="GO:0016567">
    <property type="term" value="P:protein ubiquitination"/>
    <property type="evidence" value="ECO:0007669"/>
    <property type="project" value="UniProtKB-UniPathway"/>
</dbReference>
<dbReference type="EC" id="2.3.2.27" evidence="5 16"/>
<dbReference type="EMBL" id="KQ425143">
    <property type="protein sequence ID" value="KOF69908.1"/>
    <property type="molecule type" value="Genomic_DNA"/>
</dbReference>
<dbReference type="STRING" id="37653.A0A0L8FZ02"/>
<evidence type="ECO:0000256" key="2">
    <source>
        <dbReference type="ARBA" id="ARBA00004514"/>
    </source>
</evidence>
<dbReference type="GO" id="GO:0008270">
    <property type="term" value="F:zinc ion binding"/>
    <property type="evidence" value="ECO:0007669"/>
    <property type="project" value="UniProtKB-KW"/>
</dbReference>
<evidence type="ECO:0000256" key="11">
    <source>
        <dbReference type="ARBA" id="ARBA00022771"/>
    </source>
</evidence>
<evidence type="ECO:0000256" key="8">
    <source>
        <dbReference type="ARBA" id="ARBA00022679"/>
    </source>
</evidence>